<evidence type="ECO:0000256" key="2">
    <source>
        <dbReference type="ARBA" id="ARBA00023125"/>
    </source>
</evidence>
<dbReference type="InterPro" id="IPR000843">
    <property type="entry name" value="HTH_LacI"/>
</dbReference>
<dbReference type="CDD" id="cd06267">
    <property type="entry name" value="PBP1_LacI_sugar_binding-like"/>
    <property type="match status" value="1"/>
</dbReference>
<dbReference type="PROSITE" id="PS50932">
    <property type="entry name" value="HTH_LACI_2"/>
    <property type="match status" value="1"/>
</dbReference>
<dbReference type="InterPro" id="IPR010982">
    <property type="entry name" value="Lambda_DNA-bd_dom_sf"/>
</dbReference>
<organism evidence="5">
    <name type="scientific">Tunturiibacter psychrotolerans</name>
    <dbReference type="NCBI Taxonomy" id="3069686"/>
    <lineage>
        <taxon>Bacteria</taxon>
        <taxon>Pseudomonadati</taxon>
        <taxon>Acidobacteriota</taxon>
        <taxon>Terriglobia</taxon>
        <taxon>Terriglobales</taxon>
        <taxon>Acidobacteriaceae</taxon>
        <taxon>Tunturiibacter</taxon>
    </lineage>
</organism>
<dbReference type="GO" id="GO:0000976">
    <property type="term" value="F:transcription cis-regulatory region binding"/>
    <property type="evidence" value="ECO:0007669"/>
    <property type="project" value="TreeGrafter"/>
</dbReference>
<dbReference type="Pfam" id="PF00356">
    <property type="entry name" value="LacI"/>
    <property type="match status" value="1"/>
</dbReference>
<dbReference type="InterPro" id="IPR046335">
    <property type="entry name" value="LacI/GalR-like_sensor"/>
</dbReference>
<dbReference type="RefSeq" id="WP_353062418.1">
    <property type="nucleotide sequence ID" value="NZ_CP132942.1"/>
</dbReference>
<dbReference type="PANTHER" id="PTHR30146">
    <property type="entry name" value="LACI-RELATED TRANSCRIPTIONAL REPRESSOR"/>
    <property type="match status" value="1"/>
</dbReference>
<dbReference type="KEGG" id="tpsc:RBB77_14055"/>
<dbReference type="PANTHER" id="PTHR30146:SF109">
    <property type="entry name" value="HTH-TYPE TRANSCRIPTIONAL REGULATOR GALS"/>
    <property type="match status" value="1"/>
</dbReference>
<feature type="domain" description="HTH lacI-type" evidence="4">
    <location>
        <begin position="3"/>
        <end position="57"/>
    </location>
</feature>
<dbReference type="Gene3D" id="3.40.50.2300">
    <property type="match status" value="2"/>
</dbReference>
<dbReference type="Gene3D" id="1.10.260.40">
    <property type="entry name" value="lambda repressor-like DNA-binding domains"/>
    <property type="match status" value="1"/>
</dbReference>
<dbReference type="CDD" id="cd01392">
    <property type="entry name" value="HTH_LacI"/>
    <property type="match status" value="1"/>
</dbReference>
<dbReference type="Pfam" id="PF13377">
    <property type="entry name" value="Peripla_BP_3"/>
    <property type="match status" value="1"/>
</dbReference>
<evidence type="ECO:0000313" key="5">
    <source>
        <dbReference type="EMBL" id="XCB31573.1"/>
    </source>
</evidence>
<dbReference type="SUPFAM" id="SSF47413">
    <property type="entry name" value="lambda repressor-like DNA-binding domains"/>
    <property type="match status" value="1"/>
</dbReference>
<gene>
    <name evidence="5" type="ORF">RBB77_14055</name>
</gene>
<evidence type="ECO:0000256" key="1">
    <source>
        <dbReference type="ARBA" id="ARBA00023015"/>
    </source>
</evidence>
<reference evidence="5" key="2">
    <citation type="journal article" date="2024" name="Environ. Microbiol.">
        <title>Genome analysis and description of Tunturibacter gen. nov. expands the diversity of Terriglobia in tundra soils.</title>
        <authorList>
            <person name="Messyasz A."/>
            <person name="Mannisto M.K."/>
            <person name="Kerkhof L.J."/>
            <person name="Haggblom M.M."/>
        </authorList>
    </citation>
    <scope>NUCLEOTIDE SEQUENCE</scope>
    <source>
        <strain evidence="5">X5P6</strain>
    </source>
</reference>
<sequence>MPVRMKDIAADLGISVVTISKVLRDHPDIGEETRQRVLQRVKELHYRPNVTARSLVTGRSYLIGLVVPDLLHPFFAEVAKSLARVIRTRGYSLIIASSEEDPELEEQEIEHMVARGPDGLVIAASTLSSAILQRLDEQQQAYVLIDRKFTGLSANFVGTDDIAVGDLATTHLINRGCKRIAHIRGRENSTGAKRLEGYKRALERGGLNFSDKYVILRETVDIESRLQGNFAMQRLLAMHPKPDGVFCYNDPMAIGAMEAILAAGLRIPKDIAIIGCGNLHYSDLLRVPLSSIDQQSALIGARAGKLMLSIVESKATPQPKSVLLEPHLVERASTARTSRQTAKE</sequence>
<dbReference type="InterPro" id="IPR028082">
    <property type="entry name" value="Peripla_BP_I"/>
</dbReference>
<reference evidence="5" key="1">
    <citation type="submission" date="2023-08" db="EMBL/GenBank/DDBJ databases">
        <authorList>
            <person name="Messyasz A."/>
            <person name="Mannisto M.K."/>
            <person name="Kerkhof L.J."/>
            <person name="Haggblom M."/>
        </authorList>
    </citation>
    <scope>NUCLEOTIDE SEQUENCE</scope>
    <source>
        <strain evidence="5">X5P6</strain>
    </source>
</reference>
<evidence type="ECO:0000259" key="4">
    <source>
        <dbReference type="PROSITE" id="PS50932"/>
    </source>
</evidence>
<keyword evidence="3" id="KW-0804">Transcription</keyword>
<dbReference type="SUPFAM" id="SSF53822">
    <property type="entry name" value="Periplasmic binding protein-like I"/>
    <property type="match status" value="1"/>
</dbReference>
<keyword evidence="2 5" id="KW-0238">DNA-binding</keyword>
<name>A0AAU7ZL29_9BACT</name>
<proteinExistence type="predicted"/>
<dbReference type="GO" id="GO:0003700">
    <property type="term" value="F:DNA-binding transcription factor activity"/>
    <property type="evidence" value="ECO:0007669"/>
    <property type="project" value="TreeGrafter"/>
</dbReference>
<evidence type="ECO:0000256" key="3">
    <source>
        <dbReference type="ARBA" id="ARBA00023163"/>
    </source>
</evidence>
<accession>A0AAU7ZL29</accession>
<keyword evidence="1" id="KW-0805">Transcription regulation</keyword>
<protein>
    <submittedName>
        <fullName evidence="5">LacI family DNA-binding transcriptional regulator</fullName>
    </submittedName>
</protein>
<dbReference type="EMBL" id="CP132942">
    <property type="protein sequence ID" value="XCB31573.1"/>
    <property type="molecule type" value="Genomic_DNA"/>
</dbReference>
<dbReference type="SMART" id="SM00354">
    <property type="entry name" value="HTH_LACI"/>
    <property type="match status" value="1"/>
</dbReference>
<dbReference type="AlphaFoldDB" id="A0AAU7ZL29"/>